<keyword evidence="2" id="KW-1185">Reference proteome</keyword>
<dbReference type="EMBL" id="BMAO01001446">
    <property type="protein sequence ID" value="GFQ73376.1"/>
    <property type="molecule type" value="Genomic_DNA"/>
</dbReference>
<gene>
    <name evidence="1" type="ORF">TNCT_436451</name>
</gene>
<reference evidence="1" key="1">
    <citation type="submission" date="2020-07" db="EMBL/GenBank/DDBJ databases">
        <title>Multicomponent nature underlies the extraordinary mechanical properties of spider dragline silk.</title>
        <authorList>
            <person name="Kono N."/>
            <person name="Nakamura H."/>
            <person name="Mori M."/>
            <person name="Yoshida Y."/>
            <person name="Ohtoshi R."/>
            <person name="Malay A.D."/>
            <person name="Moran D.A.P."/>
            <person name="Tomita M."/>
            <person name="Numata K."/>
            <person name="Arakawa K."/>
        </authorList>
    </citation>
    <scope>NUCLEOTIDE SEQUENCE</scope>
</reference>
<proteinExistence type="predicted"/>
<evidence type="ECO:0000313" key="2">
    <source>
        <dbReference type="Proteomes" id="UP000887116"/>
    </source>
</evidence>
<comment type="caution">
    <text evidence="1">The sequence shown here is derived from an EMBL/GenBank/DDBJ whole genome shotgun (WGS) entry which is preliminary data.</text>
</comment>
<protein>
    <submittedName>
        <fullName evidence="1">Uncharacterized protein</fullName>
    </submittedName>
</protein>
<dbReference type="Proteomes" id="UP000887116">
    <property type="component" value="Unassembled WGS sequence"/>
</dbReference>
<name>A0A8X6F9J1_TRICU</name>
<sequence>MSTVKFGGGGIMTTMCFLRCGKFKGWIIVTSRKTVPFVMLGSPLWIGICQRGEPNGLSNQEYRLESDRKPLGRV</sequence>
<organism evidence="1 2">
    <name type="scientific">Trichonephila clavata</name>
    <name type="common">Joro spider</name>
    <name type="synonym">Nephila clavata</name>
    <dbReference type="NCBI Taxonomy" id="2740835"/>
    <lineage>
        <taxon>Eukaryota</taxon>
        <taxon>Metazoa</taxon>
        <taxon>Ecdysozoa</taxon>
        <taxon>Arthropoda</taxon>
        <taxon>Chelicerata</taxon>
        <taxon>Arachnida</taxon>
        <taxon>Araneae</taxon>
        <taxon>Araneomorphae</taxon>
        <taxon>Entelegynae</taxon>
        <taxon>Araneoidea</taxon>
        <taxon>Nephilidae</taxon>
        <taxon>Trichonephila</taxon>
    </lineage>
</organism>
<dbReference type="AlphaFoldDB" id="A0A8X6F9J1"/>
<evidence type="ECO:0000313" key="1">
    <source>
        <dbReference type="EMBL" id="GFQ73376.1"/>
    </source>
</evidence>
<accession>A0A8X6F9J1</accession>